<organism evidence="1 2">
    <name type="scientific">Dendrobium thyrsiflorum</name>
    <name type="common">Pinecone-like raceme dendrobium</name>
    <name type="synonym">Orchid</name>
    <dbReference type="NCBI Taxonomy" id="117978"/>
    <lineage>
        <taxon>Eukaryota</taxon>
        <taxon>Viridiplantae</taxon>
        <taxon>Streptophyta</taxon>
        <taxon>Embryophyta</taxon>
        <taxon>Tracheophyta</taxon>
        <taxon>Spermatophyta</taxon>
        <taxon>Magnoliopsida</taxon>
        <taxon>Liliopsida</taxon>
        <taxon>Asparagales</taxon>
        <taxon>Orchidaceae</taxon>
        <taxon>Epidendroideae</taxon>
        <taxon>Malaxideae</taxon>
        <taxon>Dendrobiinae</taxon>
        <taxon>Dendrobium</taxon>
    </lineage>
</organism>
<proteinExistence type="predicted"/>
<reference evidence="1 2" key="1">
    <citation type="journal article" date="2024" name="Plant Biotechnol. J.">
        <title>Dendrobium thyrsiflorum genome and its molecular insights into genes involved in important horticultural traits.</title>
        <authorList>
            <person name="Chen B."/>
            <person name="Wang J.Y."/>
            <person name="Zheng P.J."/>
            <person name="Li K.L."/>
            <person name="Liang Y.M."/>
            <person name="Chen X.F."/>
            <person name="Zhang C."/>
            <person name="Zhao X."/>
            <person name="He X."/>
            <person name="Zhang G.Q."/>
            <person name="Liu Z.J."/>
            <person name="Xu Q."/>
        </authorList>
    </citation>
    <scope>NUCLEOTIDE SEQUENCE [LARGE SCALE GENOMIC DNA]</scope>
    <source>
        <strain evidence="1">GZMU011</strain>
    </source>
</reference>
<gene>
    <name evidence="1" type="ORF">M5K25_007659</name>
</gene>
<evidence type="ECO:0000313" key="1">
    <source>
        <dbReference type="EMBL" id="KAL0923598.1"/>
    </source>
</evidence>
<dbReference type="Proteomes" id="UP001552299">
    <property type="component" value="Unassembled WGS sequence"/>
</dbReference>
<protein>
    <submittedName>
        <fullName evidence="1">Uncharacterized protein</fullName>
    </submittedName>
</protein>
<accession>A0ABD0VF07</accession>
<dbReference type="EMBL" id="JANQDX010000006">
    <property type="protein sequence ID" value="KAL0923598.1"/>
    <property type="molecule type" value="Genomic_DNA"/>
</dbReference>
<comment type="caution">
    <text evidence="1">The sequence shown here is derived from an EMBL/GenBank/DDBJ whole genome shotgun (WGS) entry which is preliminary data.</text>
</comment>
<keyword evidence="2" id="KW-1185">Reference proteome</keyword>
<sequence length="108" mass="11046">MKVIYDGGSHVIATGLRTECVPSCQVSAPNSGDDCAAFVLKLTVEFGRPTLVTVLCSCSNVEVLVSGITAEMAGGGVPEGLQGVVVDVGGGHQSRLDCRRAPVRMAGL</sequence>
<evidence type="ECO:0000313" key="2">
    <source>
        <dbReference type="Proteomes" id="UP001552299"/>
    </source>
</evidence>
<dbReference type="AlphaFoldDB" id="A0ABD0VF07"/>
<name>A0ABD0VF07_DENTH</name>